<protein>
    <recommendedName>
        <fullName evidence="4">DUF4476 domain-containing protein</fullName>
    </recommendedName>
</protein>
<proteinExistence type="predicted"/>
<evidence type="ECO:0000313" key="3">
    <source>
        <dbReference type="Proteomes" id="UP001597511"/>
    </source>
</evidence>
<dbReference type="RefSeq" id="WP_386097203.1">
    <property type="nucleotide sequence ID" value="NZ_JBHUOZ010000001.1"/>
</dbReference>
<sequence>MRKIVFGMSFLLMASVVLAQRTNFVYLQTDPQQPFFIKLNEKGISSSAAGYLILPKLTAGTYTITIGFAGGKLVEQKFDLQVQNSDKGYLIKQLGGGELSLFDLQTAALLPAANAKGSTVVTKLEKENVSAFTNALSKASADTTLLYGKPKQETPVTAPVVVKQEPKPAETQPAAVQTPAAVTKEIKDTLLPLKETLVAEKETKAVVKETVTPVKEEAVAVTETVKETVVPPAVPADKPVITPAETAVLSSTIQRKAVTETGEGTTVVYEEAFENGSKELITIIVPPAKEIFKETPATTTQQPILKANICKNNASEKDFLAVRRKMVAKTNDEAMIEEAEKVFKTKCFTTTQVKNLGNMFLSNAGKYNFFAMAKNYVSDINNFPGLAAELKDNFYIGQFNKLIQ</sequence>
<reference evidence="3" key="1">
    <citation type="journal article" date="2019" name="Int. J. Syst. Evol. Microbiol.">
        <title>The Global Catalogue of Microorganisms (GCM) 10K type strain sequencing project: providing services to taxonomists for standard genome sequencing and annotation.</title>
        <authorList>
            <consortium name="The Broad Institute Genomics Platform"/>
            <consortium name="The Broad Institute Genome Sequencing Center for Infectious Disease"/>
            <person name="Wu L."/>
            <person name="Ma J."/>
        </authorList>
    </citation>
    <scope>NUCLEOTIDE SEQUENCE [LARGE SCALE GENOMIC DNA]</scope>
    <source>
        <strain evidence="3">KCTC 23299</strain>
    </source>
</reference>
<dbReference type="EMBL" id="JBHUOZ010000001">
    <property type="protein sequence ID" value="MFD2919729.1"/>
    <property type="molecule type" value="Genomic_DNA"/>
</dbReference>
<name>A0ABW6A317_9BACT</name>
<dbReference type="Proteomes" id="UP001597511">
    <property type="component" value="Unassembled WGS sequence"/>
</dbReference>
<evidence type="ECO:0000313" key="2">
    <source>
        <dbReference type="EMBL" id="MFD2919729.1"/>
    </source>
</evidence>
<keyword evidence="3" id="KW-1185">Reference proteome</keyword>
<accession>A0ABW6A317</accession>
<comment type="caution">
    <text evidence="2">The sequence shown here is derived from an EMBL/GenBank/DDBJ whole genome shotgun (WGS) entry which is preliminary data.</text>
</comment>
<feature type="chain" id="PRO_5046676706" description="DUF4476 domain-containing protein" evidence="1">
    <location>
        <begin position="20"/>
        <end position="404"/>
    </location>
</feature>
<evidence type="ECO:0008006" key="4">
    <source>
        <dbReference type="Google" id="ProtNLM"/>
    </source>
</evidence>
<evidence type="ECO:0000256" key="1">
    <source>
        <dbReference type="SAM" id="SignalP"/>
    </source>
</evidence>
<organism evidence="2 3">
    <name type="scientific">Terrimonas rubra</name>
    <dbReference type="NCBI Taxonomy" id="1035890"/>
    <lineage>
        <taxon>Bacteria</taxon>
        <taxon>Pseudomonadati</taxon>
        <taxon>Bacteroidota</taxon>
        <taxon>Chitinophagia</taxon>
        <taxon>Chitinophagales</taxon>
        <taxon>Chitinophagaceae</taxon>
        <taxon>Terrimonas</taxon>
    </lineage>
</organism>
<gene>
    <name evidence="2" type="ORF">ACFS6H_08435</name>
</gene>
<keyword evidence="1" id="KW-0732">Signal</keyword>
<feature type="signal peptide" evidence="1">
    <location>
        <begin position="1"/>
        <end position="19"/>
    </location>
</feature>